<dbReference type="GeneID" id="31018069"/>
<name>A0A1J9RAL6_9PEZI</name>
<dbReference type="Proteomes" id="UP000183809">
    <property type="component" value="Unassembled WGS sequence"/>
</dbReference>
<evidence type="ECO:0000313" key="5">
    <source>
        <dbReference type="EMBL" id="OJD37592.1"/>
    </source>
</evidence>
<dbReference type="Gene3D" id="3.40.50.1820">
    <property type="entry name" value="alpha/beta hydrolase"/>
    <property type="match status" value="1"/>
</dbReference>
<evidence type="ECO:0000313" key="6">
    <source>
        <dbReference type="Proteomes" id="UP000183809"/>
    </source>
</evidence>
<protein>
    <recommendedName>
        <fullName evidence="3">Carboxylic ester hydrolase</fullName>
        <ecNumber evidence="3">3.1.1.-</ecNumber>
    </recommendedName>
</protein>
<dbReference type="STRING" id="236234.A0A1J9RAL6"/>
<reference evidence="5 6" key="1">
    <citation type="submission" date="2016-10" db="EMBL/GenBank/DDBJ databases">
        <title>Proteomics and genomics reveal pathogen-plant mechanisms compatible with a hemibiotrophic lifestyle of Diplodia corticola.</title>
        <authorList>
            <person name="Fernandes I."/>
            <person name="De Jonge R."/>
            <person name="Van De Peer Y."/>
            <person name="Devreese B."/>
            <person name="Alves A."/>
            <person name="Esteves A.C."/>
        </authorList>
    </citation>
    <scope>NUCLEOTIDE SEQUENCE [LARGE SCALE GENOMIC DNA]</scope>
    <source>
        <strain evidence="5 6">CBS 112549</strain>
    </source>
</reference>
<evidence type="ECO:0000256" key="2">
    <source>
        <dbReference type="ARBA" id="ARBA00022801"/>
    </source>
</evidence>
<dbReference type="SUPFAM" id="SSF53474">
    <property type="entry name" value="alpha/beta-Hydrolases"/>
    <property type="match status" value="1"/>
</dbReference>
<accession>A0A1J9RAL6</accession>
<dbReference type="PANTHER" id="PTHR11559">
    <property type="entry name" value="CARBOXYLESTERASE"/>
    <property type="match status" value="1"/>
</dbReference>
<proteinExistence type="inferred from homology"/>
<keyword evidence="6" id="KW-1185">Reference proteome</keyword>
<dbReference type="InterPro" id="IPR019826">
    <property type="entry name" value="Carboxylesterase_B_AS"/>
</dbReference>
<gene>
    <name evidence="5" type="ORF">BKCO1_6000162</name>
</gene>
<evidence type="ECO:0000259" key="4">
    <source>
        <dbReference type="Pfam" id="PF00135"/>
    </source>
</evidence>
<dbReference type="InterPro" id="IPR050309">
    <property type="entry name" value="Type-B_Carboxylest/Lipase"/>
</dbReference>
<dbReference type="Pfam" id="PF00135">
    <property type="entry name" value="COesterase"/>
    <property type="match status" value="1"/>
</dbReference>
<comment type="caution">
    <text evidence="5">The sequence shown here is derived from an EMBL/GenBank/DDBJ whole genome shotgun (WGS) entry which is preliminary data.</text>
</comment>
<dbReference type="GO" id="GO:0016787">
    <property type="term" value="F:hydrolase activity"/>
    <property type="evidence" value="ECO:0007669"/>
    <property type="project" value="UniProtKB-KW"/>
</dbReference>
<dbReference type="EMBL" id="MNUE01000006">
    <property type="protein sequence ID" value="OJD37592.1"/>
    <property type="molecule type" value="Genomic_DNA"/>
</dbReference>
<dbReference type="OrthoDB" id="3200163at2759"/>
<dbReference type="EC" id="3.1.1.-" evidence="3"/>
<dbReference type="PROSITE" id="PS00122">
    <property type="entry name" value="CARBOXYLESTERASE_B_1"/>
    <property type="match status" value="1"/>
</dbReference>
<organism evidence="5 6">
    <name type="scientific">Diplodia corticola</name>
    <dbReference type="NCBI Taxonomy" id="236234"/>
    <lineage>
        <taxon>Eukaryota</taxon>
        <taxon>Fungi</taxon>
        <taxon>Dikarya</taxon>
        <taxon>Ascomycota</taxon>
        <taxon>Pezizomycotina</taxon>
        <taxon>Dothideomycetes</taxon>
        <taxon>Dothideomycetes incertae sedis</taxon>
        <taxon>Botryosphaeriales</taxon>
        <taxon>Botryosphaeriaceae</taxon>
        <taxon>Diplodia</taxon>
    </lineage>
</organism>
<sequence>MATNTTAITLATPHVTLHGIIAGQHGTVAQFRGIRYGRVPARFAPPVLATLESSVSSSSPSRDGGAGAAAETKDVDCTAYGPRCPQQPIDVGYLLRLPEDVELPREPEDEFECLNLDVSMPAAMVERKSLRLLPVMVWIHGGSQVMTFGSAASGICDPCKIVEDSVKQSKPIIVVTVQYRLNIFAFGDGKGARNLALKDQRLAIEWTKKHIADFGGDPENITIAGESAGAVYAHAHVVQNAPVKRAILMSGTLELSPPRPVSYEATIVAPMEAKLASIGTSLRTATAEQIIQALTETNMVSMWLQQSPDEPELSEWTRSGSVKSLLVGDVEYESILWRNGIEALTPQTIVDAFDLAGEHSGELRRAYGIMGSRATQTKTGALDFINDTRFSWPIQKLSRAWRAGGRAVYGYVVDQANPWQGSSRAHHAVDLVLLFGGLGLSFNPAAEAVADEMRRRWIAFVNGEAPWSADTTFAFGPHGDCRELDAGGLAARRRTVQLATLERVPAAQVGAVFGALAAGRVSLLN</sequence>
<evidence type="ECO:0000256" key="3">
    <source>
        <dbReference type="RuleBase" id="RU361235"/>
    </source>
</evidence>
<feature type="domain" description="Carboxylesterase type B" evidence="4">
    <location>
        <begin position="73"/>
        <end position="468"/>
    </location>
</feature>
<dbReference type="RefSeq" id="XP_020133707.1">
    <property type="nucleotide sequence ID" value="XM_020277808.1"/>
</dbReference>
<keyword evidence="2 3" id="KW-0378">Hydrolase</keyword>
<comment type="similarity">
    <text evidence="1 3">Belongs to the type-B carboxylesterase/lipase family.</text>
</comment>
<evidence type="ECO:0000256" key="1">
    <source>
        <dbReference type="ARBA" id="ARBA00005964"/>
    </source>
</evidence>
<dbReference type="AlphaFoldDB" id="A0A1J9RAL6"/>
<dbReference type="InterPro" id="IPR002018">
    <property type="entry name" value="CarbesteraseB"/>
</dbReference>
<dbReference type="InterPro" id="IPR029058">
    <property type="entry name" value="AB_hydrolase_fold"/>
</dbReference>